<accession>A0ABZ1AFX2</accession>
<reference evidence="2 3" key="1">
    <citation type="submission" date="2023-12" db="EMBL/GenBank/DDBJ databases">
        <title>A. evansii MAY27, complete genome.</title>
        <authorList>
            <person name="Wang Y."/>
        </authorList>
    </citation>
    <scope>NUCLEOTIDE SEQUENCE [LARGE SCALE GENOMIC DNA]</scope>
    <source>
        <strain evidence="2 3">MAY27</strain>
    </source>
</reference>
<name>A0ABZ1AFX2_AROEV</name>
<feature type="transmembrane region" description="Helical" evidence="1">
    <location>
        <begin position="135"/>
        <end position="152"/>
    </location>
</feature>
<keyword evidence="3" id="KW-1185">Reference proteome</keyword>
<feature type="transmembrane region" description="Helical" evidence="1">
    <location>
        <begin position="351"/>
        <end position="371"/>
    </location>
</feature>
<keyword evidence="1" id="KW-0812">Transmembrane</keyword>
<feature type="transmembrane region" description="Helical" evidence="1">
    <location>
        <begin position="203"/>
        <end position="222"/>
    </location>
</feature>
<dbReference type="Proteomes" id="UP001626593">
    <property type="component" value="Chromosome"/>
</dbReference>
<feature type="transmembrane region" description="Helical" evidence="1">
    <location>
        <begin position="164"/>
        <end position="183"/>
    </location>
</feature>
<dbReference type="Gene3D" id="1.10.4160.10">
    <property type="entry name" value="Hydantoin permease"/>
    <property type="match status" value="1"/>
</dbReference>
<feature type="transmembrane region" description="Helical" evidence="1">
    <location>
        <begin position="276"/>
        <end position="295"/>
    </location>
</feature>
<dbReference type="PANTHER" id="PTHR30569:SF0">
    <property type="entry name" value="CYTOSINE PERMEASE"/>
    <property type="match status" value="1"/>
</dbReference>
<gene>
    <name evidence="2" type="ORF">U5817_13365</name>
</gene>
<dbReference type="PANTHER" id="PTHR30569">
    <property type="entry name" value="CYTOSINE TRANSPORTER CODB"/>
    <property type="match status" value="1"/>
</dbReference>
<feature type="transmembrane region" description="Helical" evidence="1">
    <location>
        <begin position="417"/>
        <end position="436"/>
    </location>
</feature>
<feature type="transmembrane region" description="Helical" evidence="1">
    <location>
        <begin position="243"/>
        <end position="264"/>
    </location>
</feature>
<feature type="transmembrane region" description="Helical" evidence="1">
    <location>
        <begin position="316"/>
        <end position="339"/>
    </location>
</feature>
<protein>
    <submittedName>
        <fullName evidence="2">Allantoin permease</fullName>
    </submittedName>
</protein>
<evidence type="ECO:0000313" key="2">
    <source>
        <dbReference type="EMBL" id="WRL44199.1"/>
    </source>
</evidence>
<feature type="transmembrane region" description="Helical" evidence="1">
    <location>
        <begin position="392"/>
        <end position="411"/>
    </location>
</feature>
<dbReference type="EMBL" id="CP141259">
    <property type="protein sequence ID" value="WRL44199.1"/>
    <property type="molecule type" value="Genomic_DNA"/>
</dbReference>
<evidence type="ECO:0000313" key="3">
    <source>
        <dbReference type="Proteomes" id="UP001626593"/>
    </source>
</evidence>
<evidence type="ECO:0000256" key="1">
    <source>
        <dbReference type="SAM" id="Phobius"/>
    </source>
</evidence>
<feature type="transmembrane region" description="Helical" evidence="1">
    <location>
        <begin position="59"/>
        <end position="81"/>
    </location>
</feature>
<keyword evidence="1" id="KW-1133">Transmembrane helix</keyword>
<dbReference type="RefSeq" id="WP_407277653.1">
    <property type="nucleotide sequence ID" value="NZ_CP141259.1"/>
</dbReference>
<dbReference type="InterPro" id="IPR030191">
    <property type="entry name" value="CodB"/>
</dbReference>
<organism evidence="2 3">
    <name type="scientific">Aromatoleum evansii</name>
    <name type="common">Azoarcus evansii</name>
    <dbReference type="NCBI Taxonomy" id="59406"/>
    <lineage>
        <taxon>Bacteria</taxon>
        <taxon>Pseudomonadati</taxon>
        <taxon>Pseudomonadota</taxon>
        <taxon>Betaproteobacteria</taxon>
        <taxon>Rhodocyclales</taxon>
        <taxon>Rhodocyclaceae</taxon>
        <taxon>Aromatoleum</taxon>
    </lineage>
</organism>
<sequence length="453" mass="49913">MANKIETSGDEDFLSVPVPENERMGRFGLTMAWWALCSAMFWLMVPATLALTLGAKNVLIGLVLSTVVYAIINGAITRFSIKTGLSVEQFSELLFGKVGAQLATLIFCATAIYYAVFEGSVIAVAINAYFPSIDLKYAFLIVICYSVPLVFGSVQHWLDKFNGVLLPFYLIGLVAAVAMTVSEYGYSDAWLQLGPGSDVPEDGWWQCFTYFMGVWIMMMYTWDYARLGRKEDADYHARYNFGWLFYVFTFLVNAMVGIFIAGTIPLEGGISEVSAVLGLLKLMGLFGLAFVWVSQTRINTANFYLSAINMQAFLKSAFNVHLPKVLCVIAVGFIVYNLMLQNVFSFILKALAYQGTLVVAWVSIALVFIYLKRTADMSPATLGAQLSRTPTVRWGALSAWILSSVLGALLLQAPQGIAGWSAPVTALTAAGIYFVVKSRYIRNDRVSAYQLGD</sequence>
<proteinExistence type="predicted"/>
<feature type="transmembrane region" description="Helical" evidence="1">
    <location>
        <begin position="31"/>
        <end position="53"/>
    </location>
</feature>
<keyword evidence="1" id="KW-0472">Membrane</keyword>
<feature type="transmembrane region" description="Helical" evidence="1">
    <location>
        <begin position="102"/>
        <end position="129"/>
    </location>
</feature>